<dbReference type="Proteomes" id="UP000008694">
    <property type="component" value="Unassembled WGS sequence"/>
</dbReference>
<reference evidence="2" key="1">
    <citation type="journal article" date="2011" name="Nat. Genet.">
        <title>The Arabidopsis lyrata genome sequence and the basis of rapid genome size change.</title>
        <authorList>
            <person name="Hu T.T."/>
            <person name="Pattyn P."/>
            <person name="Bakker E.G."/>
            <person name="Cao J."/>
            <person name="Cheng J.-F."/>
            <person name="Clark R.M."/>
            <person name="Fahlgren N."/>
            <person name="Fawcett J.A."/>
            <person name="Grimwood J."/>
            <person name="Gundlach H."/>
            <person name="Haberer G."/>
            <person name="Hollister J.D."/>
            <person name="Ossowski S."/>
            <person name="Ottilar R.P."/>
            <person name="Salamov A.A."/>
            <person name="Schneeberger K."/>
            <person name="Spannagl M."/>
            <person name="Wang X."/>
            <person name="Yang L."/>
            <person name="Nasrallah M.E."/>
            <person name="Bergelson J."/>
            <person name="Carrington J.C."/>
            <person name="Gaut B.S."/>
            <person name="Schmutz J."/>
            <person name="Mayer K.F.X."/>
            <person name="Van de Peer Y."/>
            <person name="Grigoriev I.V."/>
            <person name="Nordborg M."/>
            <person name="Weigel D."/>
            <person name="Guo Y.-L."/>
        </authorList>
    </citation>
    <scope>NUCLEOTIDE SEQUENCE [LARGE SCALE GENOMIC DNA]</scope>
    <source>
        <strain evidence="2">cv. MN47</strain>
    </source>
</reference>
<dbReference type="Gramene" id="scaffold_303820.1">
    <property type="protein sequence ID" value="scaffold_303820.1"/>
    <property type="gene ID" value="scaffold_303820.1"/>
</dbReference>
<gene>
    <name evidence="1" type="ORF">ARALYDRAFT_899850</name>
</gene>
<name>D7L5B1_ARALL</name>
<sequence length="82" mass="8465">MPSSEAVLLLGRTTLLVPASFSLCSFSPQKSGSSGSGVYCGGSEIMSSTTLNGLLLQLFSSWWIVICTTSSLPEDFGGVGVI</sequence>
<organism evidence="2">
    <name type="scientific">Arabidopsis lyrata subsp. lyrata</name>
    <name type="common">Lyre-leaved rock-cress</name>
    <dbReference type="NCBI Taxonomy" id="81972"/>
    <lineage>
        <taxon>Eukaryota</taxon>
        <taxon>Viridiplantae</taxon>
        <taxon>Streptophyta</taxon>
        <taxon>Embryophyta</taxon>
        <taxon>Tracheophyta</taxon>
        <taxon>Spermatophyta</taxon>
        <taxon>Magnoliopsida</taxon>
        <taxon>eudicotyledons</taxon>
        <taxon>Gunneridae</taxon>
        <taxon>Pentapetalae</taxon>
        <taxon>rosids</taxon>
        <taxon>malvids</taxon>
        <taxon>Brassicales</taxon>
        <taxon>Brassicaceae</taxon>
        <taxon>Camelineae</taxon>
        <taxon>Arabidopsis</taxon>
    </lineage>
</organism>
<evidence type="ECO:0000313" key="1">
    <source>
        <dbReference type="EMBL" id="EFH60202.1"/>
    </source>
</evidence>
<dbReference type="AlphaFoldDB" id="D7L5B1"/>
<proteinExistence type="predicted"/>
<dbReference type="EMBL" id="GL348715">
    <property type="protein sequence ID" value="EFH60202.1"/>
    <property type="molecule type" value="Genomic_DNA"/>
</dbReference>
<dbReference type="HOGENOM" id="CLU_2561393_0_0_1"/>
<accession>D7L5B1</accession>
<protein>
    <submittedName>
        <fullName evidence="1">Predicted protein</fullName>
    </submittedName>
</protein>
<keyword evidence="2" id="KW-1185">Reference proteome</keyword>
<evidence type="ECO:0000313" key="2">
    <source>
        <dbReference type="Proteomes" id="UP000008694"/>
    </source>
</evidence>